<evidence type="ECO:0000256" key="4">
    <source>
        <dbReference type="ARBA" id="ARBA00022825"/>
    </source>
</evidence>
<dbReference type="InParanoid" id="A0A2J6SFY9"/>
<dbReference type="InterPro" id="IPR015500">
    <property type="entry name" value="Peptidase_S8_subtilisin-rel"/>
</dbReference>
<keyword evidence="4 5" id="KW-0720">Serine protease</keyword>
<feature type="active site" description="Charge relay system" evidence="5">
    <location>
        <position position="45"/>
    </location>
</feature>
<dbReference type="PROSITE" id="PS00138">
    <property type="entry name" value="SUBTILASE_SER"/>
    <property type="match status" value="1"/>
</dbReference>
<dbReference type="PRINTS" id="PR00723">
    <property type="entry name" value="SUBTILISIN"/>
</dbReference>
<organism evidence="7 8">
    <name type="scientific">Hyaloscypha bicolor E</name>
    <dbReference type="NCBI Taxonomy" id="1095630"/>
    <lineage>
        <taxon>Eukaryota</taxon>
        <taxon>Fungi</taxon>
        <taxon>Dikarya</taxon>
        <taxon>Ascomycota</taxon>
        <taxon>Pezizomycotina</taxon>
        <taxon>Leotiomycetes</taxon>
        <taxon>Helotiales</taxon>
        <taxon>Hyaloscyphaceae</taxon>
        <taxon>Hyaloscypha</taxon>
        <taxon>Hyaloscypha bicolor</taxon>
    </lineage>
</organism>
<keyword evidence="3 5" id="KW-0378">Hydrolase</keyword>
<dbReference type="PANTHER" id="PTHR43806">
    <property type="entry name" value="PEPTIDASE S8"/>
    <property type="match status" value="1"/>
</dbReference>
<dbReference type="EMBL" id="KZ613919">
    <property type="protein sequence ID" value="PMD49669.1"/>
    <property type="molecule type" value="Genomic_DNA"/>
</dbReference>
<dbReference type="InterPro" id="IPR000209">
    <property type="entry name" value="Peptidase_S8/S53_dom"/>
</dbReference>
<dbReference type="PANTHER" id="PTHR43806:SF11">
    <property type="entry name" value="CEREVISIN-RELATED"/>
    <property type="match status" value="1"/>
</dbReference>
<feature type="domain" description="Peptidase S8/S53" evidence="6">
    <location>
        <begin position="2"/>
        <end position="221"/>
    </location>
</feature>
<evidence type="ECO:0000256" key="3">
    <source>
        <dbReference type="ARBA" id="ARBA00022801"/>
    </source>
</evidence>
<dbReference type="CDD" id="cd00306">
    <property type="entry name" value="Peptidases_S8_S53"/>
    <property type="match status" value="1"/>
</dbReference>
<evidence type="ECO:0000256" key="5">
    <source>
        <dbReference type="PROSITE-ProRule" id="PRU01240"/>
    </source>
</evidence>
<evidence type="ECO:0000259" key="6">
    <source>
        <dbReference type="Pfam" id="PF00082"/>
    </source>
</evidence>
<comment type="similarity">
    <text evidence="1 5">Belongs to the peptidase S8 family.</text>
</comment>
<dbReference type="STRING" id="1095630.A0A2J6SFY9"/>
<dbReference type="Pfam" id="PF00082">
    <property type="entry name" value="Peptidase_S8"/>
    <property type="match status" value="1"/>
</dbReference>
<dbReference type="InterPro" id="IPR050131">
    <property type="entry name" value="Peptidase_S8_subtilisin-like"/>
</dbReference>
<dbReference type="Proteomes" id="UP000235371">
    <property type="component" value="Unassembled WGS sequence"/>
</dbReference>
<feature type="active site" description="Charge relay system" evidence="5">
    <location>
        <position position="205"/>
    </location>
</feature>
<gene>
    <name evidence="7" type="ORF">K444DRAFT_548807</name>
</gene>
<dbReference type="OrthoDB" id="206201at2759"/>
<accession>A0A2J6SFY9</accession>
<dbReference type="GO" id="GO:0004252">
    <property type="term" value="F:serine-type endopeptidase activity"/>
    <property type="evidence" value="ECO:0007669"/>
    <property type="project" value="UniProtKB-UniRule"/>
</dbReference>
<protein>
    <submittedName>
        <fullName evidence="7">Subtilisin-like protein</fullName>
    </submittedName>
</protein>
<evidence type="ECO:0000313" key="7">
    <source>
        <dbReference type="EMBL" id="PMD49669.1"/>
    </source>
</evidence>
<dbReference type="AlphaFoldDB" id="A0A2J6SFY9"/>
<dbReference type="PROSITE" id="PS51892">
    <property type="entry name" value="SUBTILASE"/>
    <property type="match status" value="1"/>
</dbReference>
<dbReference type="InterPro" id="IPR023828">
    <property type="entry name" value="Peptidase_S8_Ser-AS"/>
</dbReference>
<proteinExistence type="inferred from homology"/>
<dbReference type="InterPro" id="IPR036852">
    <property type="entry name" value="Peptidase_S8/S53_dom_sf"/>
</dbReference>
<dbReference type="GO" id="GO:0006508">
    <property type="term" value="P:proteolysis"/>
    <property type="evidence" value="ECO:0007669"/>
    <property type="project" value="UniProtKB-KW"/>
</dbReference>
<dbReference type="GeneID" id="36584479"/>
<evidence type="ECO:0000256" key="2">
    <source>
        <dbReference type="ARBA" id="ARBA00022670"/>
    </source>
</evidence>
<feature type="active site" description="Charge relay system" evidence="5">
    <location>
        <position position="8"/>
    </location>
</feature>
<keyword evidence="8" id="KW-1185">Reference proteome</keyword>
<name>A0A2J6SFY9_9HELO</name>
<evidence type="ECO:0000256" key="1">
    <source>
        <dbReference type="ARBA" id="ARBA00011073"/>
    </source>
</evidence>
<dbReference type="Gene3D" id="3.40.50.200">
    <property type="entry name" value="Peptidase S8/S53 domain"/>
    <property type="match status" value="1"/>
</dbReference>
<dbReference type="SUPFAM" id="SSF52743">
    <property type="entry name" value="Subtilisin-like"/>
    <property type="match status" value="1"/>
</dbReference>
<sequence>PVKIAILDTGVDLPKPPCDKFQDRIAGYKDWVDLDDTIQQDLDGHGTHSTALLMKVAPNATIYIERVFKHGDHRKGMIPKQEINQNIEKAIRHAVDVWNVDIITMSFGFDESVSSIDKAICYAKQKDTILLSAASNEGGNADVSWPARMDEVICIHASDGVGNKAKFTPDSHRNKDNFIILGEDVMSSWPMHLNQGHEVRKSGTSCATPIAAGIAAIMLELAGLHLYRNSASFSIDEVEHFWKLKTIVGMREVFALMAGERDTYDYIRPWRLLQAKKGYKMDSVMDMILQRLRDRT</sequence>
<dbReference type="RefSeq" id="XP_024726573.1">
    <property type="nucleotide sequence ID" value="XM_024876400.1"/>
</dbReference>
<evidence type="ECO:0000313" key="8">
    <source>
        <dbReference type="Proteomes" id="UP000235371"/>
    </source>
</evidence>
<feature type="non-terminal residue" evidence="7">
    <location>
        <position position="1"/>
    </location>
</feature>
<reference evidence="7 8" key="1">
    <citation type="submission" date="2016-04" db="EMBL/GenBank/DDBJ databases">
        <title>A degradative enzymes factory behind the ericoid mycorrhizal symbiosis.</title>
        <authorList>
            <consortium name="DOE Joint Genome Institute"/>
            <person name="Martino E."/>
            <person name="Morin E."/>
            <person name="Grelet G."/>
            <person name="Kuo A."/>
            <person name="Kohler A."/>
            <person name="Daghino S."/>
            <person name="Barry K."/>
            <person name="Choi C."/>
            <person name="Cichocki N."/>
            <person name="Clum A."/>
            <person name="Copeland A."/>
            <person name="Hainaut M."/>
            <person name="Haridas S."/>
            <person name="Labutti K."/>
            <person name="Lindquist E."/>
            <person name="Lipzen A."/>
            <person name="Khouja H.-R."/>
            <person name="Murat C."/>
            <person name="Ohm R."/>
            <person name="Olson A."/>
            <person name="Spatafora J."/>
            <person name="Veneault-Fourrey C."/>
            <person name="Henrissat B."/>
            <person name="Grigoriev I."/>
            <person name="Martin F."/>
            <person name="Perotto S."/>
        </authorList>
    </citation>
    <scope>NUCLEOTIDE SEQUENCE [LARGE SCALE GENOMIC DNA]</scope>
    <source>
        <strain evidence="7 8">E</strain>
    </source>
</reference>
<keyword evidence="2 5" id="KW-0645">Protease</keyword>